<proteinExistence type="predicted"/>
<keyword evidence="2" id="KW-1185">Reference proteome</keyword>
<accession>A0A4S2H8V9</accession>
<dbReference type="OrthoDB" id="9806592at2"/>
<evidence type="ECO:0000313" key="2">
    <source>
        <dbReference type="Proteomes" id="UP000305451"/>
    </source>
</evidence>
<comment type="caution">
    <text evidence="1">The sequence shown here is derived from an EMBL/GenBank/DDBJ whole genome shotgun (WGS) entry which is preliminary data.</text>
</comment>
<dbReference type="RefSeq" id="WP_135945410.1">
    <property type="nucleotide sequence ID" value="NZ_BMEI01000003.1"/>
</dbReference>
<name>A0A4S2H8V9_9PROT</name>
<evidence type="ECO:0000313" key="1">
    <source>
        <dbReference type="EMBL" id="TGY92277.1"/>
    </source>
</evidence>
<evidence type="ECO:0008006" key="3">
    <source>
        <dbReference type="Google" id="ProtNLM"/>
    </source>
</evidence>
<dbReference type="Proteomes" id="UP000305451">
    <property type="component" value="Unassembled WGS sequence"/>
</dbReference>
<dbReference type="AlphaFoldDB" id="A0A4S2H8V9"/>
<sequence>MALHDWRVLDVATFFGQVRQDAATSEQVDAVKQIAALIREDTIHRIALDMDHARTGSTQTGHIPDGVEIDASGLAREMVDAGLTRFALVHRQEVEPWWRDLIVAVSDLGVSTGEFARVSEAERWLQADRPP</sequence>
<organism evidence="1 2">
    <name type="scientific">Marinicauda pacifica</name>
    <dbReference type="NCBI Taxonomy" id="1133559"/>
    <lineage>
        <taxon>Bacteria</taxon>
        <taxon>Pseudomonadati</taxon>
        <taxon>Pseudomonadota</taxon>
        <taxon>Alphaproteobacteria</taxon>
        <taxon>Maricaulales</taxon>
        <taxon>Maricaulaceae</taxon>
        <taxon>Marinicauda</taxon>
    </lineage>
</organism>
<protein>
    <recommendedName>
        <fullName evidence="3">STAS/SEC14 domain-containing protein</fullName>
    </recommendedName>
</protein>
<gene>
    <name evidence="1" type="ORF">E5162_11540</name>
</gene>
<dbReference type="EMBL" id="SRXV01000003">
    <property type="protein sequence ID" value="TGY92277.1"/>
    <property type="molecule type" value="Genomic_DNA"/>
</dbReference>
<reference evidence="1 2" key="1">
    <citation type="journal article" date="2013" name="Int. J. Syst. Evol. Microbiol.">
        <title>Marinicauda pacifica gen. nov., sp. nov., a prosthecate alphaproteobacterium of the family Hyphomonadaceae isolated from deep seawater.</title>
        <authorList>
            <person name="Zhang X.Y."/>
            <person name="Li G.W."/>
            <person name="Wang C.S."/>
            <person name="Zhang Y.J."/>
            <person name="Xu X.W."/>
            <person name="Li H."/>
            <person name="Liu A."/>
            <person name="Liu C."/>
            <person name="Xie B.B."/>
            <person name="Qin Q.L."/>
            <person name="Xu Z."/>
            <person name="Chen X.L."/>
            <person name="Zhou B.C."/>
            <person name="Zhang Y.Z."/>
        </authorList>
    </citation>
    <scope>NUCLEOTIDE SEQUENCE [LARGE SCALE GENOMIC DNA]</scope>
    <source>
        <strain evidence="1 2">P-1 km-3</strain>
    </source>
</reference>